<evidence type="ECO:0000313" key="1">
    <source>
        <dbReference type="EMBL" id="OIQ73608.1"/>
    </source>
</evidence>
<reference evidence="1" key="1">
    <citation type="submission" date="2016-10" db="EMBL/GenBank/DDBJ databases">
        <title>Sequence of Gallionella enrichment culture.</title>
        <authorList>
            <person name="Poehlein A."/>
            <person name="Muehling M."/>
            <person name="Daniel R."/>
        </authorList>
    </citation>
    <scope>NUCLEOTIDE SEQUENCE</scope>
</reference>
<accession>A0A1J5PS35</accession>
<comment type="caution">
    <text evidence="1">The sequence shown here is derived from an EMBL/GenBank/DDBJ whole genome shotgun (WGS) entry which is preliminary data.</text>
</comment>
<dbReference type="AlphaFoldDB" id="A0A1J5PS35"/>
<protein>
    <submittedName>
        <fullName evidence="1">Uncharacterized protein</fullName>
    </submittedName>
</protein>
<sequence length="69" mass="7608">MARVHGGDRVTPSPRHRPPHLRCVLLSALAAALCPCACDDGETQALVKDNPAVVRLMTQHRVNVVDERW</sequence>
<dbReference type="EMBL" id="MLJW01002805">
    <property type="protein sequence ID" value="OIQ73608.1"/>
    <property type="molecule type" value="Genomic_DNA"/>
</dbReference>
<name>A0A1J5PS35_9ZZZZ</name>
<organism evidence="1">
    <name type="scientific">mine drainage metagenome</name>
    <dbReference type="NCBI Taxonomy" id="410659"/>
    <lineage>
        <taxon>unclassified sequences</taxon>
        <taxon>metagenomes</taxon>
        <taxon>ecological metagenomes</taxon>
    </lineage>
</organism>
<gene>
    <name evidence="1" type="ORF">GALL_447540</name>
</gene>
<proteinExistence type="predicted"/>